<reference evidence="2 3" key="1">
    <citation type="submission" date="2020-08" db="EMBL/GenBank/DDBJ databases">
        <title>A Genomic Blueprint of the Chicken Gut Microbiome.</title>
        <authorList>
            <person name="Gilroy R."/>
            <person name="Ravi A."/>
            <person name="Getino M."/>
            <person name="Pursley I."/>
            <person name="Horton D.L."/>
            <person name="Alikhan N.-F."/>
            <person name="Baker D."/>
            <person name="Gharbi K."/>
            <person name="Hall N."/>
            <person name="Watson M."/>
            <person name="Adriaenssens E.M."/>
            <person name="Foster-Nyarko E."/>
            <person name="Jarju S."/>
            <person name="Secka A."/>
            <person name="Antonio M."/>
            <person name="Oren A."/>
            <person name="Chaudhuri R."/>
            <person name="La Ragione R.M."/>
            <person name="Hildebrand F."/>
            <person name="Pallen M.J."/>
        </authorList>
    </citation>
    <scope>NUCLEOTIDE SEQUENCE [LARGE SCALE GENOMIC DNA]</scope>
    <source>
        <strain evidence="2 3">Sa5YUA1</strain>
    </source>
</reference>
<evidence type="ECO:0000313" key="3">
    <source>
        <dbReference type="Proteomes" id="UP000657931"/>
    </source>
</evidence>
<keyword evidence="3" id="KW-1185">Reference proteome</keyword>
<keyword evidence="1" id="KW-0175">Coiled coil</keyword>
<name>A0ABR8QTW3_9BACI</name>
<dbReference type="Proteomes" id="UP000657931">
    <property type="component" value="Unassembled WGS sequence"/>
</dbReference>
<dbReference type="EMBL" id="JACSQT010000011">
    <property type="protein sequence ID" value="MBD7938973.1"/>
    <property type="molecule type" value="Genomic_DNA"/>
</dbReference>
<feature type="coiled-coil region" evidence="1">
    <location>
        <begin position="41"/>
        <end position="68"/>
    </location>
</feature>
<organism evidence="2 3">
    <name type="scientific">Cytobacillus stercorigallinarum</name>
    <dbReference type="NCBI Taxonomy" id="2762240"/>
    <lineage>
        <taxon>Bacteria</taxon>
        <taxon>Bacillati</taxon>
        <taxon>Bacillota</taxon>
        <taxon>Bacilli</taxon>
        <taxon>Bacillales</taxon>
        <taxon>Bacillaceae</taxon>
        <taxon>Cytobacillus</taxon>
    </lineage>
</organism>
<gene>
    <name evidence="2" type="ORF">H9655_18205</name>
</gene>
<protein>
    <recommendedName>
        <fullName evidence="4">SbsC C-terminal domain-containing protein</fullName>
    </recommendedName>
</protein>
<sequence>MMFKKVILTIVLVMGLTLPVYAHLTGAFADFLAIVYDESTIDKLKDEMKATEKQIAELEPQVESLETTFKQDQGIAVDQLQLYSDVGLDTWLAMTKSGKDIVDIQGNYWLLQQEIHAYLEELNTLYLSFKQLEAAKDALEGHQELLGMIEKNIQARATYLAENEGLGLEQIANYLDIDWTAEIEDHIIAGIERDNKRINEELTHWAEAQPDGTYRLSGEWLNTESDLSYYFRADHVYMVYERPEGHVILIGQVLQNKDGQSASLILEEGFYNGFFLPKELLDELIPFTLSYETLKNLDGVDQPYFTQKNGYLQLQTK</sequence>
<evidence type="ECO:0000256" key="1">
    <source>
        <dbReference type="SAM" id="Coils"/>
    </source>
</evidence>
<evidence type="ECO:0000313" key="2">
    <source>
        <dbReference type="EMBL" id="MBD7938973.1"/>
    </source>
</evidence>
<evidence type="ECO:0008006" key="4">
    <source>
        <dbReference type="Google" id="ProtNLM"/>
    </source>
</evidence>
<proteinExistence type="predicted"/>
<dbReference type="RefSeq" id="WP_191816678.1">
    <property type="nucleotide sequence ID" value="NZ_JACSQT010000011.1"/>
</dbReference>
<comment type="caution">
    <text evidence="2">The sequence shown here is derived from an EMBL/GenBank/DDBJ whole genome shotgun (WGS) entry which is preliminary data.</text>
</comment>
<accession>A0ABR8QTW3</accession>